<dbReference type="InterPro" id="IPR019734">
    <property type="entry name" value="TPR_rpt"/>
</dbReference>
<dbReference type="Gene3D" id="1.25.40.10">
    <property type="entry name" value="Tetratricopeptide repeat domain"/>
    <property type="match status" value="3"/>
</dbReference>
<proteinExistence type="predicted"/>
<comment type="caution">
    <text evidence="2">The sequence shown here is derived from an EMBL/GenBank/DDBJ whole genome shotgun (WGS) entry which is preliminary data.</text>
</comment>
<feature type="chain" id="PRO_5045621372" evidence="1">
    <location>
        <begin position="26"/>
        <end position="949"/>
    </location>
</feature>
<evidence type="ECO:0000256" key="1">
    <source>
        <dbReference type="SAM" id="SignalP"/>
    </source>
</evidence>
<keyword evidence="3" id="KW-1185">Reference proteome</keyword>
<organism evidence="2 3">
    <name type="scientific">Colwellia echini</name>
    <dbReference type="NCBI Taxonomy" id="1982103"/>
    <lineage>
        <taxon>Bacteria</taxon>
        <taxon>Pseudomonadati</taxon>
        <taxon>Pseudomonadota</taxon>
        <taxon>Gammaproteobacteria</taxon>
        <taxon>Alteromonadales</taxon>
        <taxon>Colwelliaceae</taxon>
        <taxon>Colwellia</taxon>
    </lineage>
</organism>
<dbReference type="SUPFAM" id="SSF48452">
    <property type="entry name" value="TPR-like"/>
    <property type="match status" value="2"/>
</dbReference>
<sequence length="949" mass="109362">MLRKISTLPRLNIIVSFAFSFLLMACNDKTVERQTLHNIESTNVNTNSKAEAKQDNTIAKSESDIRDAYINYLKNASKSDLSRADALNRLASIEFKLSEELQQSSATETAEAVLASEKLNRTIELLETSIKDYPNAKHNDVTLYQLAKAYDQRGDYEETHNALSLLVKGYPKSKYYLESQFRLAEYAFSAKQYRQAEDKYTDIIIAKNNSVFYEKALYKRGWSRFKQEFYIEAADDFVQVINFNDFQEYDQLTASQQNLFDEYFRAMGLSFSYLGGAEPLNLYFQQTDHINNLYHVYSNLSDTFLKQQRYNDAVNTLDSYIKEYPNAEFSAQAALKIINIWKEAGFVEQRKAAFEQFYSNYQPSSRYWVNNKYRYKKQYELSNSALKDHILVETATYHNAYQKSNNSADFARAERWYKNYLTHFSAFSRQDNINLLLASLYLQHNDKALAYTYYQLAGFDEQTITNKDAAYQAILLAGDLYQSANSASSSKAKDKADWLNHVIDYSTLYAQQYPTDKQTINVIAHATDFAYSNERYSDTLTLAEMMVSDKNTTLVNNINRVKANAYFQTKQYLAAENTFMALVDNPTLSNRARIDAQEGLALAIFYQGSSAAEQNETQIAIEHYARVSLQVPQSDTASAGLYDAIALSIQTEQWLQAIEYIKRYRLLYPNDKNANDVTKKLSLAYLNSKQDIAAANELEKLSSNENSKDYKMASLLKAAELYQSNGDIASAIRSYEKYVNTYTTPFVPYFESLHQLAKLNTARNHHKTSMTWQKKILAVDKKTPNSLKNGHTKFIASHAALSIARAEQLRFAKIKLIAPLKVNLKNKKQAMQSSVNYYARASSYGIAETATEATYEIANIYNDFGQALLTSEIPEHLNEDEKEQYLFLLEDQAFPFEEKAIEFFEVNLLYTKDDIYDQWIEKSYQKLEKLFPIRYQREPKIEEFINVLH</sequence>
<evidence type="ECO:0000313" key="2">
    <source>
        <dbReference type="EMBL" id="TYK65450.1"/>
    </source>
</evidence>
<accession>A0ABY3MW61</accession>
<dbReference type="RefSeq" id="WP_101344970.1">
    <property type="nucleotide sequence ID" value="NZ_PJAI02000010.1"/>
</dbReference>
<dbReference type="InterPro" id="IPR011990">
    <property type="entry name" value="TPR-like_helical_dom_sf"/>
</dbReference>
<protein>
    <submittedName>
        <fullName evidence="2">Tetratricopeptide repeat protein</fullName>
    </submittedName>
</protein>
<feature type="signal peptide" evidence="1">
    <location>
        <begin position="1"/>
        <end position="25"/>
    </location>
</feature>
<keyword evidence="1" id="KW-0732">Signal</keyword>
<dbReference type="PROSITE" id="PS51257">
    <property type="entry name" value="PROKAR_LIPOPROTEIN"/>
    <property type="match status" value="1"/>
</dbReference>
<dbReference type="Pfam" id="PF13174">
    <property type="entry name" value="TPR_6"/>
    <property type="match status" value="3"/>
</dbReference>
<dbReference type="EMBL" id="PJAI02000010">
    <property type="protein sequence ID" value="TYK65450.1"/>
    <property type="molecule type" value="Genomic_DNA"/>
</dbReference>
<gene>
    <name evidence="2" type="ORF">CWS31_010160</name>
</gene>
<reference evidence="2 3" key="1">
    <citation type="submission" date="2019-08" db="EMBL/GenBank/DDBJ databases">
        <title>Microbe sample from Colwellia echini.</title>
        <authorList>
            <person name="Christiansen L."/>
            <person name="Pathiraja D."/>
            <person name="Schultz-Johansen M."/>
            <person name="Choi I.-G."/>
            <person name="Stougaard P."/>
        </authorList>
    </citation>
    <scope>NUCLEOTIDE SEQUENCE [LARGE SCALE GENOMIC DNA]</scope>
    <source>
        <strain evidence="2 3">A3</strain>
    </source>
</reference>
<dbReference type="Proteomes" id="UP000815846">
    <property type="component" value="Unassembled WGS sequence"/>
</dbReference>
<evidence type="ECO:0000313" key="3">
    <source>
        <dbReference type="Proteomes" id="UP000815846"/>
    </source>
</evidence>
<name>A0ABY3MW61_9GAMM</name>